<evidence type="ECO:0000313" key="2">
    <source>
        <dbReference type="EMBL" id="RKF65090.1"/>
    </source>
</evidence>
<dbReference type="AlphaFoldDB" id="A0A420I5W8"/>
<name>A0A420I5W8_9PEZI</name>
<reference evidence="2 3" key="1">
    <citation type="journal article" date="2018" name="BMC Genomics">
        <title>Comparative genome analyses reveal sequence features reflecting distinct modes of host-adaptation between dicot and monocot powdery mildew.</title>
        <authorList>
            <person name="Wu Y."/>
            <person name="Ma X."/>
            <person name="Pan Z."/>
            <person name="Kale S.D."/>
            <person name="Song Y."/>
            <person name="King H."/>
            <person name="Zhang Q."/>
            <person name="Presley C."/>
            <person name="Deng X."/>
            <person name="Wei C.I."/>
            <person name="Xiao S."/>
        </authorList>
    </citation>
    <scope>NUCLEOTIDE SEQUENCE [LARGE SCALE GENOMIC DNA]</scope>
    <source>
        <strain evidence="2">UMSG3</strain>
    </source>
</reference>
<keyword evidence="3" id="KW-1185">Reference proteome</keyword>
<sequence length="540" mass="61092">MEPIDSALDYYCLDREESVSPTTIPRNMDSEKTCSQLSRSLSINSTRSALSIETNSTRRESVGSATSYSDNSFFHSSLSSSSSSNLKAGRPLKWNGKPLRRGYVRPQGTNFAASAKSRESVLSLGSIAHLQYYFARTGLLDGKGGRRARKKPNQDSLDYSALDASFISINTSSDADSIITSMESNPEYPIVRGENDSSMIDEEESGFYSSENDENHPHMLPPTVSTYNHREKHIPHPPTLGELREELIKTLLDASSALTELDSEADTQPKSPKRPSSTDKDNGEQTNKENHGWHQVQGVHILDVMTLAIRAAKIYYTAHERPARLAAIKPEKHVRSELLSIMEVLRKMATRNFASGIKNEERKIMEQWLNNTQDILLREKAMIEEERSECARWIWLDDNWSGSPANREWAFMKSMDPDSDSLPEFQSIDEVSDEELPTAFLKDLTTGLRLVKLHNAIVRRSKRPFGAIEKWHTDFGKPYRSTENLLFWIKAAELRFEIILNVDVTGVVHGASREVWKQFENAILTWCGTVRREISTELES</sequence>
<dbReference type="Proteomes" id="UP000283383">
    <property type="component" value="Unassembled WGS sequence"/>
</dbReference>
<dbReference type="EMBL" id="MCBQ01012644">
    <property type="protein sequence ID" value="RKF65090.1"/>
    <property type="molecule type" value="Genomic_DNA"/>
</dbReference>
<dbReference type="PANTHER" id="PTHR38702">
    <property type="entry name" value="CALPONIN-HOMOLOGY (CH) DOMAIN-CONTAINING PROTEIN"/>
    <property type="match status" value="1"/>
</dbReference>
<accession>A0A420I5W8</accession>
<feature type="region of interest" description="Disordered" evidence="1">
    <location>
        <begin position="260"/>
        <end position="294"/>
    </location>
</feature>
<organism evidence="2 3">
    <name type="scientific">Golovinomyces cichoracearum</name>
    <dbReference type="NCBI Taxonomy" id="62708"/>
    <lineage>
        <taxon>Eukaryota</taxon>
        <taxon>Fungi</taxon>
        <taxon>Dikarya</taxon>
        <taxon>Ascomycota</taxon>
        <taxon>Pezizomycotina</taxon>
        <taxon>Leotiomycetes</taxon>
        <taxon>Erysiphales</taxon>
        <taxon>Erysiphaceae</taxon>
        <taxon>Golovinomyces</taxon>
    </lineage>
</organism>
<proteinExistence type="predicted"/>
<feature type="compositionally biased region" description="Basic and acidic residues" evidence="1">
    <location>
        <begin position="276"/>
        <end position="292"/>
    </location>
</feature>
<dbReference type="STRING" id="62708.A0A420I5W8"/>
<protein>
    <submittedName>
        <fullName evidence="2">Uncharacterized protein</fullName>
    </submittedName>
</protein>
<gene>
    <name evidence="2" type="ORF">GcM3_126008</name>
</gene>
<dbReference type="PANTHER" id="PTHR38702:SF1">
    <property type="entry name" value="CALPONIN-HOMOLOGY (CH) DOMAIN-CONTAINING PROTEIN"/>
    <property type="match status" value="1"/>
</dbReference>
<evidence type="ECO:0000256" key="1">
    <source>
        <dbReference type="SAM" id="MobiDB-lite"/>
    </source>
</evidence>
<evidence type="ECO:0000313" key="3">
    <source>
        <dbReference type="Proteomes" id="UP000283383"/>
    </source>
</evidence>
<comment type="caution">
    <text evidence="2">The sequence shown here is derived from an EMBL/GenBank/DDBJ whole genome shotgun (WGS) entry which is preliminary data.</text>
</comment>